<sequence length="103" mass="12570">MFYSVFFKLKNENEIKKILNFLSKEEILEKIYFPYKNTGKFDFNNTTIKKEELEFFQIIETGLHSPENYDNVKRYIKETQQLGEKFLNEKFPNYYAKDITEEL</sequence>
<reference evidence="1 2" key="1">
    <citation type="submission" date="2018-06" db="EMBL/GenBank/DDBJ databases">
        <authorList>
            <consortium name="Pathogen Informatics"/>
            <person name="Doyle S."/>
        </authorList>
    </citation>
    <scope>NUCLEOTIDE SEQUENCE [LARGE SCALE GENOMIC DNA]</scope>
    <source>
        <strain evidence="1 2">NCTC10723</strain>
    </source>
</reference>
<evidence type="ECO:0000313" key="2">
    <source>
        <dbReference type="Proteomes" id="UP000255328"/>
    </source>
</evidence>
<dbReference type="OrthoDB" id="88702at2"/>
<name>A0A377GZT1_9FUSO</name>
<dbReference type="AlphaFoldDB" id="A0A377GZT1"/>
<organism evidence="1 2">
    <name type="scientific">Fusobacterium necrogenes</name>
    <dbReference type="NCBI Taxonomy" id="858"/>
    <lineage>
        <taxon>Bacteria</taxon>
        <taxon>Fusobacteriati</taxon>
        <taxon>Fusobacteriota</taxon>
        <taxon>Fusobacteriia</taxon>
        <taxon>Fusobacteriales</taxon>
        <taxon>Fusobacteriaceae</taxon>
        <taxon>Fusobacterium</taxon>
    </lineage>
</organism>
<evidence type="ECO:0000313" key="1">
    <source>
        <dbReference type="EMBL" id="STO32051.1"/>
    </source>
</evidence>
<protein>
    <submittedName>
        <fullName evidence="1">Uncharacterized protein</fullName>
    </submittedName>
</protein>
<dbReference type="EMBL" id="UGGU01000003">
    <property type="protein sequence ID" value="STO32051.1"/>
    <property type="molecule type" value="Genomic_DNA"/>
</dbReference>
<dbReference type="RefSeq" id="WP_115270899.1">
    <property type="nucleotide sequence ID" value="NZ_CASFEE010000008.1"/>
</dbReference>
<dbReference type="Proteomes" id="UP000255328">
    <property type="component" value="Unassembled WGS sequence"/>
</dbReference>
<accession>A0A377GZT1</accession>
<proteinExistence type="predicted"/>
<gene>
    <name evidence="1" type="ORF">NCTC10723_01516</name>
</gene>
<keyword evidence="2" id="KW-1185">Reference proteome</keyword>